<evidence type="ECO:0000259" key="1">
    <source>
        <dbReference type="Pfam" id="PF03515"/>
    </source>
</evidence>
<protein>
    <recommendedName>
        <fullName evidence="1">Pyosin/cloacin translocation domain-containing protein</fullName>
    </recommendedName>
</protein>
<dbReference type="AlphaFoldDB" id="A0A4Y5ZQY8"/>
<reference evidence="2 3" key="1">
    <citation type="submission" date="2019-06" db="EMBL/GenBank/DDBJ databases">
        <title>Whole genome sequencing of XDR Enterobacter.</title>
        <authorList>
            <person name="Gnana Soundari P."/>
            <person name="Vijayakumar R."/>
            <person name="Krishnan P."/>
        </authorList>
    </citation>
    <scope>NUCLEOTIDE SEQUENCE [LARGE SCALE GENOMIC DNA]</scope>
    <source>
        <strain evidence="2 3">C126</strain>
    </source>
</reference>
<evidence type="ECO:0000313" key="2">
    <source>
        <dbReference type="EMBL" id="QDE47336.1"/>
    </source>
</evidence>
<feature type="domain" description="Pyosin/cloacin translocation" evidence="1">
    <location>
        <begin position="19"/>
        <end position="63"/>
    </location>
</feature>
<dbReference type="InterPro" id="IPR016128">
    <property type="entry name" value="Pyosin/cloacin_T_dom"/>
</dbReference>
<proteinExistence type="predicted"/>
<dbReference type="EMBL" id="CP041054">
    <property type="protein sequence ID" value="QDE47336.1"/>
    <property type="molecule type" value="Genomic_DNA"/>
</dbReference>
<gene>
    <name evidence="2" type="ORF">EIN43_07720</name>
</gene>
<accession>A0A4Y5ZQY8</accession>
<name>A0A4Y5ZQY8_9ENTR</name>
<sequence>MIRGKHRLYHNHNQKVFKRAGTISFPGFTSGQSTHEAVVRFPDGKSPPIYISVTEVSTLIKLKATGGGETSYAGLGFK</sequence>
<evidence type="ECO:0000313" key="3">
    <source>
        <dbReference type="Proteomes" id="UP000318237"/>
    </source>
</evidence>
<organism evidence="2 3">
    <name type="scientific">Enterobacter hormaechei</name>
    <dbReference type="NCBI Taxonomy" id="158836"/>
    <lineage>
        <taxon>Bacteria</taxon>
        <taxon>Pseudomonadati</taxon>
        <taxon>Pseudomonadota</taxon>
        <taxon>Gammaproteobacteria</taxon>
        <taxon>Enterobacterales</taxon>
        <taxon>Enterobacteriaceae</taxon>
        <taxon>Enterobacter</taxon>
        <taxon>Enterobacter cloacae complex</taxon>
    </lineage>
</organism>
<dbReference type="Proteomes" id="UP000318237">
    <property type="component" value="Chromosome"/>
</dbReference>
<dbReference type="Pfam" id="PF03515">
    <property type="entry name" value="Cloacin"/>
    <property type="match status" value="1"/>
</dbReference>